<organism evidence="2 3">
    <name type="scientific">Brevibacterium casei</name>
    <dbReference type="NCBI Taxonomy" id="33889"/>
    <lineage>
        <taxon>Bacteria</taxon>
        <taxon>Bacillati</taxon>
        <taxon>Actinomycetota</taxon>
        <taxon>Actinomycetes</taxon>
        <taxon>Micrococcales</taxon>
        <taxon>Brevibacteriaceae</taxon>
        <taxon>Brevibacterium</taxon>
    </lineage>
</organism>
<dbReference type="EMBL" id="CAACXN010000015">
    <property type="protein sequence ID" value="VEW14828.1"/>
    <property type="molecule type" value="Genomic_DNA"/>
</dbReference>
<dbReference type="Pfam" id="PF12728">
    <property type="entry name" value="HTH_17"/>
    <property type="match status" value="1"/>
</dbReference>
<sequence>MAARTHQVLFDSDTSNSASELLKMTAGSNADWSIRRSDLDPHVADLIETVLEAVAAGEDISIGQVPEVVTTTTAASMLGLSRPTLMKHVREGRLPSHAVGTHTRLRRDDVMNFKRELRATRARAIEELMELENELGEPL</sequence>
<dbReference type="SUPFAM" id="SSF46955">
    <property type="entry name" value="Putative DNA-binding domain"/>
    <property type="match status" value="1"/>
</dbReference>
<name>A0A449DB79_9MICO</name>
<accession>A0A449DB79</accession>
<gene>
    <name evidence="2" type="ORF">NCTC12391_02978</name>
</gene>
<feature type="domain" description="Helix-turn-helix" evidence="1">
    <location>
        <begin position="69"/>
        <end position="116"/>
    </location>
</feature>
<dbReference type="GO" id="GO:0003677">
    <property type="term" value="F:DNA binding"/>
    <property type="evidence" value="ECO:0007669"/>
    <property type="project" value="InterPro"/>
</dbReference>
<proteinExistence type="predicted"/>
<dbReference type="NCBIfam" id="TIGR01764">
    <property type="entry name" value="excise"/>
    <property type="match status" value="1"/>
</dbReference>
<reference evidence="2 3" key="1">
    <citation type="submission" date="2019-02" db="EMBL/GenBank/DDBJ databases">
        <authorList>
            <consortium name="Pathogen Informatics"/>
        </authorList>
    </citation>
    <scope>NUCLEOTIDE SEQUENCE [LARGE SCALE GENOMIC DNA]</scope>
    <source>
        <strain evidence="2 3">3012STDY7078520</strain>
    </source>
</reference>
<dbReference type="InterPro" id="IPR009061">
    <property type="entry name" value="DNA-bd_dom_put_sf"/>
</dbReference>
<evidence type="ECO:0000313" key="2">
    <source>
        <dbReference type="EMBL" id="VEW14828.1"/>
    </source>
</evidence>
<dbReference type="AlphaFoldDB" id="A0A449DB79"/>
<evidence type="ECO:0000259" key="1">
    <source>
        <dbReference type="Pfam" id="PF12728"/>
    </source>
</evidence>
<dbReference type="InterPro" id="IPR010093">
    <property type="entry name" value="SinI_DNA-bd"/>
</dbReference>
<dbReference type="RefSeq" id="WP_223289979.1">
    <property type="nucleotide sequence ID" value="NZ_CAACXN010000015.1"/>
</dbReference>
<protein>
    <submittedName>
        <fullName evidence="2">DNA binding domain, excisionase family</fullName>
    </submittedName>
</protein>
<evidence type="ECO:0000313" key="3">
    <source>
        <dbReference type="Proteomes" id="UP000386281"/>
    </source>
</evidence>
<dbReference type="Proteomes" id="UP000386281">
    <property type="component" value="Unassembled WGS sequence"/>
</dbReference>
<dbReference type="InterPro" id="IPR041657">
    <property type="entry name" value="HTH_17"/>
</dbReference>